<keyword evidence="1" id="KW-0472">Membrane</keyword>
<keyword evidence="1" id="KW-0812">Transmembrane</keyword>
<gene>
    <name evidence="2" type="ORF">WG929_09380</name>
</gene>
<keyword evidence="1" id="KW-1133">Transmembrane helix</keyword>
<reference evidence="2 3" key="1">
    <citation type="submission" date="2024-03" db="EMBL/GenBank/DDBJ databases">
        <title>High-quality draft genome sequence of Oceanobacter sp. wDCs-4.</title>
        <authorList>
            <person name="Dong C."/>
        </authorList>
    </citation>
    <scope>NUCLEOTIDE SEQUENCE [LARGE SCALE GENOMIC DNA]</scope>
    <source>
        <strain evidence="3">wDCs-4</strain>
    </source>
</reference>
<proteinExistence type="predicted"/>
<comment type="caution">
    <text evidence="2">The sequence shown here is derived from an EMBL/GenBank/DDBJ whole genome shotgun (WGS) entry which is preliminary data.</text>
</comment>
<dbReference type="Proteomes" id="UP001620597">
    <property type="component" value="Unassembled WGS sequence"/>
</dbReference>
<feature type="transmembrane region" description="Helical" evidence="1">
    <location>
        <begin position="93"/>
        <end position="112"/>
    </location>
</feature>
<sequence>MVLRTLWLGGIWVCAWLVRPLLEQQGYFPHHGLVVMHWMVAVGVAVAALMVVLAAFGRILQWDSRAVQLLLVMLLLSLLYFGLMPWWKLQMMVLHALCVLGAVWVMLAPRSVL</sequence>
<keyword evidence="3" id="KW-1185">Reference proteome</keyword>
<feature type="transmembrane region" description="Helical" evidence="1">
    <location>
        <begin position="69"/>
        <end position="87"/>
    </location>
</feature>
<dbReference type="EMBL" id="JBBKTX010000010">
    <property type="protein sequence ID" value="MFK4752616.1"/>
    <property type="molecule type" value="Genomic_DNA"/>
</dbReference>
<evidence type="ECO:0000313" key="3">
    <source>
        <dbReference type="Proteomes" id="UP001620597"/>
    </source>
</evidence>
<dbReference type="RefSeq" id="WP_416205829.1">
    <property type="nucleotide sequence ID" value="NZ_JBBKTX010000010.1"/>
</dbReference>
<name>A0ABW8NIC5_9GAMM</name>
<organism evidence="2 3">
    <name type="scientific">Oceanobacter antarcticus</name>
    <dbReference type="NCBI Taxonomy" id="3133425"/>
    <lineage>
        <taxon>Bacteria</taxon>
        <taxon>Pseudomonadati</taxon>
        <taxon>Pseudomonadota</taxon>
        <taxon>Gammaproteobacteria</taxon>
        <taxon>Oceanospirillales</taxon>
        <taxon>Oceanospirillaceae</taxon>
        <taxon>Oceanobacter</taxon>
    </lineage>
</organism>
<protein>
    <submittedName>
        <fullName evidence="2">Uncharacterized protein</fullName>
    </submittedName>
</protein>
<feature type="transmembrane region" description="Helical" evidence="1">
    <location>
        <begin position="36"/>
        <end position="57"/>
    </location>
</feature>
<accession>A0ABW8NIC5</accession>
<evidence type="ECO:0000256" key="1">
    <source>
        <dbReference type="SAM" id="Phobius"/>
    </source>
</evidence>
<evidence type="ECO:0000313" key="2">
    <source>
        <dbReference type="EMBL" id="MFK4752616.1"/>
    </source>
</evidence>